<keyword evidence="4 7" id="KW-0732">Signal</keyword>
<keyword evidence="10" id="KW-1185">Reference proteome</keyword>
<name>A0A1I7SVZ7_BURXY</name>
<dbReference type="EMBL" id="CAJFCV020000002">
    <property type="protein sequence ID" value="CAG9098564.1"/>
    <property type="molecule type" value="Genomic_DNA"/>
</dbReference>
<organism evidence="9 11">
    <name type="scientific">Bursaphelenchus xylophilus</name>
    <name type="common">Pinewood nematode worm</name>
    <name type="synonym">Aphelenchoides xylophilus</name>
    <dbReference type="NCBI Taxonomy" id="6326"/>
    <lineage>
        <taxon>Eukaryota</taxon>
        <taxon>Metazoa</taxon>
        <taxon>Ecdysozoa</taxon>
        <taxon>Nematoda</taxon>
        <taxon>Chromadorea</taxon>
        <taxon>Rhabditida</taxon>
        <taxon>Tylenchina</taxon>
        <taxon>Tylenchomorpha</taxon>
        <taxon>Aphelenchoidea</taxon>
        <taxon>Aphelenchoididae</taxon>
        <taxon>Bursaphelenchus</taxon>
    </lineage>
</organism>
<comment type="subcellular location">
    <subcellularLocation>
        <location evidence="1">Secreted</location>
    </subcellularLocation>
</comment>
<reference evidence="8" key="2">
    <citation type="submission" date="2020-09" db="EMBL/GenBank/DDBJ databases">
        <authorList>
            <person name="Kikuchi T."/>
        </authorList>
    </citation>
    <scope>NUCLEOTIDE SEQUENCE</scope>
    <source>
        <strain evidence="8">Ka4C1</strain>
    </source>
</reference>
<keyword evidence="3" id="KW-0964">Secreted</keyword>
<dbReference type="GO" id="GO:0008289">
    <property type="term" value="F:lipid binding"/>
    <property type="evidence" value="ECO:0007669"/>
    <property type="project" value="UniProtKB-KW"/>
</dbReference>
<dbReference type="AlphaFoldDB" id="A0A1I7SVZ7"/>
<reference evidence="11" key="1">
    <citation type="submission" date="2016-11" db="UniProtKB">
        <authorList>
            <consortium name="WormBaseParasite"/>
        </authorList>
    </citation>
    <scope>IDENTIFICATION</scope>
</reference>
<feature type="chain" id="PRO_5036022295" evidence="7">
    <location>
        <begin position="17"/>
        <end position="204"/>
    </location>
</feature>
<keyword evidence="6" id="KW-0446">Lipid-binding</keyword>
<dbReference type="Pfam" id="PF05823">
    <property type="entry name" value="Gp-FAR-1"/>
    <property type="match status" value="1"/>
</dbReference>
<dbReference type="Proteomes" id="UP000582659">
    <property type="component" value="Unassembled WGS sequence"/>
</dbReference>
<evidence type="ECO:0000256" key="1">
    <source>
        <dbReference type="ARBA" id="ARBA00004613"/>
    </source>
</evidence>
<evidence type="ECO:0000313" key="11">
    <source>
        <dbReference type="WBParaSite" id="BXY_1722700.1"/>
    </source>
</evidence>
<comment type="similarity">
    <text evidence="2">Belongs to the fatty-acid and retinol-binding protein (FARBP) family.</text>
</comment>
<dbReference type="SMR" id="A0A1I7SVZ7"/>
<evidence type="ECO:0000313" key="10">
    <source>
        <dbReference type="Proteomes" id="UP000659654"/>
    </source>
</evidence>
<evidence type="ECO:0000256" key="2">
    <source>
        <dbReference type="ARBA" id="ARBA00006648"/>
    </source>
</evidence>
<accession>A0A1I7SVZ7</accession>
<feature type="signal peptide" evidence="7">
    <location>
        <begin position="1"/>
        <end position="16"/>
    </location>
</feature>
<evidence type="ECO:0000256" key="4">
    <source>
        <dbReference type="ARBA" id="ARBA00022729"/>
    </source>
</evidence>
<sequence>MLRKSLCLATVLLVFAAIEYQRITDLIPDGIRNEMPKKMVEELDKLSVQDLKALKNIALRWPEFRSIVKLQDVMKEESPRITYLLDNLIELFHEKVGDGIDSLPNTTHEFIDKAATIIRKGGNTIRTIYDYEKPEVKDNLREVFPQIMLLVENPSLKNVFFSYMCGSKSDGLILNGSAAYRGAFGAQRYGSRGSYYSRFRGRYG</sequence>
<dbReference type="Gene3D" id="1.20.120.1100">
    <property type="match status" value="1"/>
</dbReference>
<evidence type="ECO:0000256" key="6">
    <source>
        <dbReference type="ARBA" id="ARBA00023121"/>
    </source>
</evidence>
<gene>
    <name evidence="8" type="ORF">BXYJ_LOCUS4326</name>
</gene>
<dbReference type="Proteomes" id="UP000095284">
    <property type="component" value="Unplaced"/>
</dbReference>
<dbReference type="WBParaSite" id="BXY_1722700.1">
    <property type="protein sequence ID" value="BXY_1722700.1"/>
    <property type="gene ID" value="BXY_1722700"/>
</dbReference>
<evidence type="ECO:0000256" key="7">
    <source>
        <dbReference type="SAM" id="SignalP"/>
    </source>
</evidence>
<evidence type="ECO:0000313" key="9">
    <source>
        <dbReference type="Proteomes" id="UP000095284"/>
    </source>
</evidence>
<dbReference type="Proteomes" id="UP000659654">
    <property type="component" value="Unassembled WGS sequence"/>
</dbReference>
<keyword evidence="5" id="KW-0175">Coiled coil</keyword>
<evidence type="ECO:0000256" key="5">
    <source>
        <dbReference type="ARBA" id="ARBA00023054"/>
    </source>
</evidence>
<dbReference type="InterPro" id="IPR008632">
    <property type="entry name" value="Gp-FAR-1"/>
</dbReference>
<dbReference type="EMBL" id="CAJFDI010000002">
    <property type="protein sequence ID" value="CAD5216031.1"/>
    <property type="molecule type" value="Genomic_DNA"/>
</dbReference>
<evidence type="ECO:0000256" key="3">
    <source>
        <dbReference type="ARBA" id="ARBA00022525"/>
    </source>
</evidence>
<dbReference type="GO" id="GO:0005576">
    <property type="term" value="C:extracellular region"/>
    <property type="evidence" value="ECO:0007669"/>
    <property type="project" value="UniProtKB-SubCell"/>
</dbReference>
<dbReference type="OrthoDB" id="5839339at2759"/>
<proteinExistence type="inferred from homology"/>
<protein>
    <submittedName>
        <fullName evidence="8">(pine wood nematode) hypothetical protein</fullName>
    </submittedName>
</protein>
<evidence type="ECO:0000313" key="8">
    <source>
        <dbReference type="EMBL" id="CAD5216031.1"/>
    </source>
</evidence>